<proteinExistence type="predicted"/>
<dbReference type="Proteomes" id="UP001454036">
    <property type="component" value="Unassembled WGS sequence"/>
</dbReference>
<evidence type="ECO:0008006" key="4">
    <source>
        <dbReference type="Google" id="ProtNLM"/>
    </source>
</evidence>
<comment type="caution">
    <text evidence="2">The sequence shown here is derived from an EMBL/GenBank/DDBJ whole genome shotgun (WGS) entry which is preliminary data.</text>
</comment>
<feature type="region of interest" description="Disordered" evidence="1">
    <location>
        <begin position="189"/>
        <end position="225"/>
    </location>
</feature>
<name>A0AAV3NUZ3_LITER</name>
<organism evidence="2 3">
    <name type="scientific">Lithospermum erythrorhizon</name>
    <name type="common">Purple gromwell</name>
    <name type="synonym">Lithospermum officinale var. erythrorhizon</name>
    <dbReference type="NCBI Taxonomy" id="34254"/>
    <lineage>
        <taxon>Eukaryota</taxon>
        <taxon>Viridiplantae</taxon>
        <taxon>Streptophyta</taxon>
        <taxon>Embryophyta</taxon>
        <taxon>Tracheophyta</taxon>
        <taxon>Spermatophyta</taxon>
        <taxon>Magnoliopsida</taxon>
        <taxon>eudicotyledons</taxon>
        <taxon>Gunneridae</taxon>
        <taxon>Pentapetalae</taxon>
        <taxon>asterids</taxon>
        <taxon>lamiids</taxon>
        <taxon>Boraginales</taxon>
        <taxon>Boraginaceae</taxon>
        <taxon>Boraginoideae</taxon>
        <taxon>Lithospermeae</taxon>
        <taxon>Lithospermum</taxon>
    </lineage>
</organism>
<dbReference type="EMBL" id="BAABME010000436">
    <property type="protein sequence ID" value="GAA0142753.1"/>
    <property type="molecule type" value="Genomic_DNA"/>
</dbReference>
<evidence type="ECO:0000313" key="2">
    <source>
        <dbReference type="EMBL" id="GAA0142753.1"/>
    </source>
</evidence>
<reference evidence="2 3" key="1">
    <citation type="submission" date="2024-01" db="EMBL/GenBank/DDBJ databases">
        <title>The complete chloroplast genome sequence of Lithospermum erythrorhizon: insights into the phylogenetic relationship among Boraginaceae species and the maternal lineages of purple gromwells.</title>
        <authorList>
            <person name="Okada T."/>
            <person name="Watanabe K."/>
        </authorList>
    </citation>
    <scope>NUCLEOTIDE SEQUENCE [LARGE SCALE GENOMIC DNA]</scope>
</reference>
<sequence>MTVGFIIGGLESRLPFSIVHDEVFKLISLCIVPEEAWEILETAYGSPENSSQKASCEDKGEEDLVESMSLLAKKFNKTLKRFNKKPYSGSGGNNAGVNDKGLKNSKFGGSSNGFKQQNQGKGIQCWDCEDFGHIQKNQELMKRVEEQRVEICNLEEKIQGMIKGIKMMNSSTAVLDEILLQGKRSGDNIGIGFSGRSSKKGRTSPTRVWVAAGTKPKSNPERKFN</sequence>
<evidence type="ECO:0000256" key="1">
    <source>
        <dbReference type="SAM" id="MobiDB-lite"/>
    </source>
</evidence>
<evidence type="ECO:0000313" key="3">
    <source>
        <dbReference type="Proteomes" id="UP001454036"/>
    </source>
</evidence>
<accession>A0AAV3NUZ3</accession>
<dbReference type="AlphaFoldDB" id="A0AAV3NUZ3"/>
<protein>
    <recommendedName>
        <fullName evidence="4">Gag-pol polyprotein</fullName>
    </recommendedName>
</protein>
<keyword evidence="3" id="KW-1185">Reference proteome</keyword>
<gene>
    <name evidence="2" type="ORF">LIER_03581</name>
</gene>